<dbReference type="PANTHER" id="PTHR28663">
    <property type="entry name" value="COILED-COIL DOMAIN-CONTAINING PROTEIN 173"/>
    <property type="match status" value="1"/>
</dbReference>
<accession>A0A3B3D0V8</accession>
<reference evidence="5" key="2">
    <citation type="submission" date="2025-09" db="UniProtKB">
        <authorList>
            <consortium name="Ensembl"/>
        </authorList>
    </citation>
    <scope>IDENTIFICATION</scope>
</reference>
<proteinExistence type="predicted"/>
<evidence type="ECO:0000256" key="1">
    <source>
        <dbReference type="ARBA" id="ARBA00023054"/>
    </source>
</evidence>
<evidence type="ECO:0000259" key="4">
    <source>
        <dbReference type="Pfam" id="PF13868"/>
    </source>
</evidence>
<keyword evidence="6" id="KW-1185">Reference proteome</keyword>
<dbReference type="InterPro" id="IPR043597">
    <property type="entry name" value="TPH_dom"/>
</dbReference>
<dbReference type="PaxDb" id="30732-ENSOMEP00000023175"/>
<reference evidence="5" key="1">
    <citation type="submission" date="2025-08" db="UniProtKB">
        <authorList>
            <consortium name="Ensembl"/>
        </authorList>
    </citation>
    <scope>IDENTIFICATION</scope>
</reference>
<sequence>MASPDQCGRGRGFNTTGSAEEANIQPPDLKKVLVLKKADWLRIADETNEVNKERERLREAAKQREELHLHSKEMVKKWSHTVLGQRKKKLEAKKVREQMEEEKRKQMDLEEANYREQKRKEAVKKAEMQLYYQTDRVKGLHSALLLTEVLKEREAQIELKQQTKSATKKVEKEILEKIKTREDEAMKQQEEKTLQKRRERRVFVEDLKNQIKENELTREQQELKEKQKDQEEIQRLYELHQSQQRTAAERQVMHKRNIKKACMEHLEQRDHLRKMEAQKQKTEEEQRKLFLTAKQKMTKLRKEKDKEIIREAQERREMILNKLVVTQQQQTLHEEQRTAKAAEELDARQALLHQEQQQKKAAMLKSITDHREIIRKEKEMRSKISEQKTLEETMSKMEADRIFAEMKQQEVKKKGEENEKLKQFIIAQMAEKQARDQHEMTEDRKYGEMNAQLIAEEEKNFQEYSQQVIDSAAEKKKNVFPLYRAARRGIKAGDISTFKGVQPTYLVQDETGTPMPRYVTCTTENIKKLHEAADIHEAKRRLGFTWS</sequence>
<dbReference type="OMA" id="EMHFRSQ"/>
<organism evidence="5 6">
    <name type="scientific">Oryzias melastigma</name>
    <name type="common">Marine medaka</name>
    <dbReference type="NCBI Taxonomy" id="30732"/>
    <lineage>
        <taxon>Eukaryota</taxon>
        <taxon>Metazoa</taxon>
        <taxon>Chordata</taxon>
        <taxon>Craniata</taxon>
        <taxon>Vertebrata</taxon>
        <taxon>Euteleostomi</taxon>
        <taxon>Actinopterygii</taxon>
        <taxon>Neopterygii</taxon>
        <taxon>Teleostei</taxon>
        <taxon>Neoteleostei</taxon>
        <taxon>Acanthomorphata</taxon>
        <taxon>Ovalentaria</taxon>
        <taxon>Atherinomorphae</taxon>
        <taxon>Beloniformes</taxon>
        <taxon>Adrianichthyidae</taxon>
        <taxon>Oryziinae</taxon>
        <taxon>Oryzias</taxon>
    </lineage>
</organism>
<protein>
    <submittedName>
        <fullName evidence="5">Cilia and flagella associated protein 210</fullName>
    </submittedName>
</protein>
<dbReference type="AlphaFoldDB" id="A0A3B3D0V8"/>
<dbReference type="PANTHER" id="PTHR28663:SF1">
    <property type="entry name" value="CILIA- AND FLAGELLA- ASSOCIATED PROTEIN 210"/>
    <property type="match status" value="1"/>
</dbReference>
<dbReference type="InterPro" id="IPR039986">
    <property type="entry name" value="CFAP210"/>
</dbReference>
<evidence type="ECO:0000313" key="6">
    <source>
        <dbReference type="Proteomes" id="UP000261560"/>
    </source>
</evidence>
<evidence type="ECO:0000313" key="5">
    <source>
        <dbReference type="Ensembl" id="ENSOMEP00000023175.1"/>
    </source>
</evidence>
<feature type="region of interest" description="Disordered" evidence="3">
    <location>
        <begin position="1"/>
        <end position="28"/>
    </location>
</feature>
<dbReference type="Pfam" id="PF13868">
    <property type="entry name" value="TPH"/>
    <property type="match status" value="1"/>
</dbReference>
<dbReference type="Ensembl" id="ENSOMET00000012891.1">
    <property type="protein sequence ID" value="ENSOMEP00000023175.1"/>
    <property type="gene ID" value="ENSOMEG00000003124.1"/>
</dbReference>
<feature type="region of interest" description="Disordered" evidence="3">
    <location>
        <begin position="97"/>
        <end position="120"/>
    </location>
</feature>
<dbReference type="Proteomes" id="UP000261560">
    <property type="component" value="Unplaced"/>
</dbReference>
<dbReference type="RefSeq" id="XP_024141624.1">
    <property type="nucleotide sequence ID" value="XM_024285856.2"/>
</dbReference>
<dbReference type="GeneTree" id="ENSGT00940000165303"/>
<name>A0A3B3D0V8_ORYME</name>
<evidence type="ECO:0000256" key="2">
    <source>
        <dbReference type="SAM" id="Coils"/>
    </source>
</evidence>
<dbReference type="STRING" id="30732.ENSOMEP00000023175"/>
<dbReference type="GO" id="GO:0005879">
    <property type="term" value="C:axonemal microtubule"/>
    <property type="evidence" value="ECO:0007669"/>
    <property type="project" value="TreeGrafter"/>
</dbReference>
<feature type="domain" description="Trichohyalin-plectin-homology" evidence="4">
    <location>
        <begin position="131"/>
        <end position="481"/>
    </location>
</feature>
<dbReference type="KEGG" id="oml:112154722"/>
<dbReference type="OrthoDB" id="331765at2759"/>
<feature type="coiled-coil region" evidence="2">
    <location>
        <begin position="172"/>
        <end position="345"/>
    </location>
</feature>
<dbReference type="GeneID" id="112154722"/>
<dbReference type="CTD" id="129881"/>
<keyword evidence="1 2" id="KW-0175">Coiled coil</keyword>
<evidence type="ECO:0000256" key="3">
    <source>
        <dbReference type="SAM" id="MobiDB-lite"/>
    </source>
</evidence>